<name>W4HIR3_9RHOB</name>
<proteinExistence type="predicted"/>
<feature type="domain" description="ABC-type transport auxiliary lipoprotein component" evidence="2">
    <location>
        <begin position="30"/>
        <end position="184"/>
    </location>
</feature>
<feature type="chain" id="PRO_5004842146" description="ABC-type transport auxiliary lipoprotein component domain-containing protein" evidence="1">
    <location>
        <begin position="20"/>
        <end position="188"/>
    </location>
</feature>
<dbReference type="eggNOG" id="COG3009">
    <property type="taxonomic scope" value="Bacteria"/>
</dbReference>
<keyword evidence="4" id="KW-1185">Reference proteome</keyword>
<dbReference type="InterPro" id="IPR005586">
    <property type="entry name" value="ABC_trans_aux"/>
</dbReference>
<dbReference type="Gene3D" id="3.40.50.10610">
    <property type="entry name" value="ABC-type transport auxiliary lipoprotein component"/>
    <property type="match status" value="1"/>
</dbReference>
<dbReference type="PATRIC" id="fig|1317118.6.peg.2698"/>
<dbReference type="EMBL" id="AQQW01000008">
    <property type="protein sequence ID" value="ETW12036.1"/>
    <property type="molecule type" value="Genomic_DNA"/>
</dbReference>
<accession>W4HIR3</accession>
<evidence type="ECO:0000256" key="1">
    <source>
        <dbReference type="SAM" id="SignalP"/>
    </source>
</evidence>
<feature type="signal peptide" evidence="1">
    <location>
        <begin position="1"/>
        <end position="19"/>
    </location>
</feature>
<reference evidence="3 4" key="1">
    <citation type="journal article" date="2014" name="Antonie Van Leeuwenhoek">
        <title>Roseivivax atlanticus sp. nov., isolated from surface seawater of the Atlantic Ocean.</title>
        <authorList>
            <person name="Li G."/>
            <person name="Lai Q."/>
            <person name="Liu X."/>
            <person name="Sun F."/>
            <person name="Shao Z."/>
        </authorList>
    </citation>
    <scope>NUCLEOTIDE SEQUENCE [LARGE SCALE GENOMIC DNA]</scope>
    <source>
        <strain evidence="3 4">22II-s10s</strain>
    </source>
</reference>
<organism evidence="3 4">
    <name type="scientific">Roseivivax marinus</name>
    <dbReference type="NCBI Taxonomy" id="1379903"/>
    <lineage>
        <taxon>Bacteria</taxon>
        <taxon>Pseudomonadati</taxon>
        <taxon>Pseudomonadota</taxon>
        <taxon>Alphaproteobacteria</taxon>
        <taxon>Rhodobacterales</taxon>
        <taxon>Roseobacteraceae</taxon>
        <taxon>Roseivivax</taxon>
    </lineage>
</organism>
<evidence type="ECO:0000313" key="3">
    <source>
        <dbReference type="EMBL" id="ETW12036.1"/>
    </source>
</evidence>
<dbReference type="Proteomes" id="UP000019063">
    <property type="component" value="Unassembled WGS sequence"/>
</dbReference>
<dbReference type="AlphaFoldDB" id="W4HIR3"/>
<protein>
    <recommendedName>
        <fullName evidence="2">ABC-type transport auxiliary lipoprotein component domain-containing protein</fullName>
    </recommendedName>
</protein>
<keyword evidence="1" id="KW-0732">Signal</keyword>
<evidence type="ECO:0000313" key="4">
    <source>
        <dbReference type="Proteomes" id="UP000019063"/>
    </source>
</evidence>
<dbReference type="STRING" id="1379903.ATO8_13112"/>
<gene>
    <name evidence="3" type="ORF">ATO8_13112</name>
</gene>
<dbReference type="SUPFAM" id="SSF159594">
    <property type="entry name" value="XCC0632-like"/>
    <property type="match status" value="1"/>
</dbReference>
<dbReference type="PROSITE" id="PS51257">
    <property type="entry name" value="PROKAR_LIPOPROTEIN"/>
    <property type="match status" value="1"/>
</dbReference>
<evidence type="ECO:0000259" key="2">
    <source>
        <dbReference type="Pfam" id="PF03886"/>
    </source>
</evidence>
<dbReference type="RefSeq" id="WP_043845026.1">
    <property type="nucleotide sequence ID" value="NZ_AQQW01000008.1"/>
</dbReference>
<dbReference type="Pfam" id="PF03886">
    <property type="entry name" value="ABC_trans_aux"/>
    <property type="match status" value="1"/>
</dbReference>
<sequence>MTHRTTGFLFIALAAGTLAACGGPDQRFATPASTPTVRVASAYPTLEVVEVTLPLYAASEEIYAADAGGAITPLGPLWADDPARAMTLQLSRDLGQITGATVAPEPWPYREYAAAKVDVRIEDMLATDAGTFRLAGQYFVAPDEGGRNRSGSFSIEVPMATPDSAATIAAARSAAVSQLAETVARRGL</sequence>
<comment type="caution">
    <text evidence="3">The sequence shown here is derived from an EMBL/GenBank/DDBJ whole genome shotgun (WGS) entry which is preliminary data.</text>
</comment>